<dbReference type="EMBL" id="JBHTGL010000008">
    <property type="protein sequence ID" value="MFD0628587.1"/>
    <property type="molecule type" value="Genomic_DNA"/>
</dbReference>
<comment type="caution">
    <text evidence="1">The sequence shown here is derived from an EMBL/GenBank/DDBJ whole genome shotgun (WGS) entry which is preliminary data.</text>
</comment>
<organism evidence="1 2">
    <name type="scientific">Streptomyces sanglieri</name>
    <dbReference type="NCBI Taxonomy" id="193460"/>
    <lineage>
        <taxon>Bacteria</taxon>
        <taxon>Bacillati</taxon>
        <taxon>Actinomycetota</taxon>
        <taxon>Actinomycetes</taxon>
        <taxon>Kitasatosporales</taxon>
        <taxon>Streptomycetaceae</taxon>
        <taxon>Streptomyces</taxon>
    </lineage>
</organism>
<reference evidence="2" key="1">
    <citation type="journal article" date="2019" name="Int. J. Syst. Evol. Microbiol.">
        <title>The Global Catalogue of Microorganisms (GCM) 10K type strain sequencing project: providing services to taxonomists for standard genome sequencing and annotation.</title>
        <authorList>
            <consortium name="The Broad Institute Genomics Platform"/>
            <consortium name="The Broad Institute Genome Sequencing Center for Infectious Disease"/>
            <person name="Wu L."/>
            <person name="Ma J."/>
        </authorList>
    </citation>
    <scope>NUCLEOTIDE SEQUENCE [LARGE SCALE GENOMIC DNA]</scope>
    <source>
        <strain evidence="2">JCM 12607</strain>
    </source>
</reference>
<proteinExistence type="predicted"/>
<name>A0ABW2X747_9ACTN</name>
<protein>
    <submittedName>
        <fullName evidence="1">Uncharacterized protein</fullName>
    </submittedName>
</protein>
<evidence type="ECO:0000313" key="1">
    <source>
        <dbReference type="EMBL" id="MFD0628587.1"/>
    </source>
</evidence>
<sequence>MQRAVSRAADGAWAQSVNDDLRHPAVVGPPLPLAARLGNAYADRVLRAAAVDPHVARAFVDIFTLAKGPASLLTPRVLFAAFAPGRRGAAGG</sequence>
<gene>
    <name evidence="1" type="ORF">ACFQ2K_44170</name>
</gene>
<evidence type="ECO:0000313" key="2">
    <source>
        <dbReference type="Proteomes" id="UP001596915"/>
    </source>
</evidence>
<keyword evidence="2" id="KW-1185">Reference proteome</keyword>
<dbReference type="Proteomes" id="UP001596915">
    <property type="component" value="Unassembled WGS sequence"/>
</dbReference>
<accession>A0ABW2X747</accession>